<dbReference type="RefSeq" id="WP_190294138.1">
    <property type="nucleotide sequence ID" value="NZ_JABFCZ010000039.1"/>
</dbReference>
<dbReference type="AlphaFoldDB" id="A0A926P4P5"/>
<evidence type="ECO:0000313" key="3">
    <source>
        <dbReference type="Proteomes" id="UP000598467"/>
    </source>
</evidence>
<feature type="compositionally biased region" description="Polar residues" evidence="1">
    <location>
        <begin position="149"/>
        <end position="158"/>
    </location>
</feature>
<sequence length="158" mass="16096">MAELADDAAPAGFAVVSEEVAEDGFGGVDADEAPEEEVPEGVVDDDVDEDAVSAGLSAGLAATFSGFRSIVTGRLEPVPPEADCDVEPVVPDFGVSPEPDVPEEEDLPLAGSLSDAISTPPAPVPGVSHPTIHTCPPENTVTRDGFPQCGNQDSPEFG</sequence>
<evidence type="ECO:0000256" key="1">
    <source>
        <dbReference type="SAM" id="MobiDB-lite"/>
    </source>
</evidence>
<reference evidence="2" key="1">
    <citation type="submission" date="2020-05" db="EMBL/GenBank/DDBJ databases">
        <title>Identification of trans-AT polyketide cluster in two marine bacteria, producers of a novel glutaramide-containing polyketide sesbanimide D and analogs.</title>
        <authorList>
            <person name="Kacar D."/>
            <person name="Rodriguez P."/>
            <person name="Canedo L."/>
            <person name="Gonzalez E."/>
            <person name="Galan B."/>
            <person name="De La Calle F."/>
            <person name="Garcia J.L."/>
        </authorList>
    </citation>
    <scope>NUCLEOTIDE SEQUENCE</scope>
    <source>
        <strain evidence="2">PHM038</strain>
    </source>
</reference>
<comment type="caution">
    <text evidence="2">The sequence shown here is derived from an EMBL/GenBank/DDBJ whole genome shotgun (WGS) entry which is preliminary data.</text>
</comment>
<name>A0A926P4P5_9HYPH</name>
<proteinExistence type="predicted"/>
<feature type="compositionally biased region" description="Acidic residues" evidence="1">
    <location>
        <begin position="29"/>
        <end position="45"/>
    </location>
</feature>
<gene>
    <name evidence="2" type="ORF">HK439_24585</name>
</gene>
<evidence type="ECO:0000313" key="2">
    <source>
        <dbReference type="EMBL" id="MBD1549448.1"/>
    </source>
</evidence>
<feature type="region of interest" description="Disordered" evidence="1">
    <location>
        <begin position="23"/>
        <end position="45"/>
    </location>
</feature>
<feature type="region of interest" description="Disordered" evidence="1">
    <location>
        <begin position="90"/>
        <end position="158"/>
    </location>
</feature>
<accession>A0A926P4P5</accession>
<organism evidence="2 3">
    <name type="scientific">Roseibium aggregatum</name>
    <dbReference type="NCBI Taxonomy" id="187304"/>
    <lineage>
        <taxon>Bacteria</taxon>
        <taxon>Pseudomonadati</taxon>
        <taxon>Pseudomonadota</taxon>
        <taxon>Alphaproteobacteria</taxon>
        <taxon>Hyphomicrobiales</taxon>
        <taxon>Stappiaceae</taxon>
        <taxon>Roseibium</taxon>
    </lineage>
</organism>
<protein>
    <submittedName>
        <fullName evidence="2">Uncharacterized protein</fullName>
    </submittedName>
</protein>
<dbReference type="EMBL" id="JABFCZ010000039">
    <property type="protein sequence ID" value="MBD1549448.1"/>
    <property type="molecule type" value="Genomic_DNA"/>
</dbReference>
<dbReference type="Proteomes" id="UP000598467">
    <property type="component" value="Unassembled WGS sequence"/>
</dbReference>